<reference evidence="2 3" key="1">
    <citation type="submission" date="2021-06" db="EMBL/GenBank/DDBJ databases">
        <title>Caerostris extrusa draft genome.</title>
        <authorList>
            <person name="Kono N."/>
            <person name="Arakawa K."/>
        </authorList>
    </citation>
    <scope>NUCLEOTIDE SEQUENCE [LARGE SCALE GENOMIC DNA]</scope>
</reference>
<evidence type="ECO:0000256" key="1">
    <source>
        <dbReference type="SAM" id="MobiDB-lite"/>
    </source>
</evidence>
<evidence type="ECO:0008006" key="4">
    <source>
        <dbReference type="Google" id="ProtNLM"/>
    </source>
</evidence>
<evidence type="ECO:0000313" key="2">
    <source>
        <dbReference type="EMBL" id="GIY40823.1"/>
    </source>
</evidence>
<sequence length="104" mass="11153">MNRNQTGSTQNAIADSSTTARPIAPQSDLTGNQITAVLGIVDYVAGVGLRVSGTKSVIGSLLRNGTTFWRCQRTVNAFKCVTSMHGYSPKRKIHAVDGLFGFHK</sequence>
<gene>
    <name evidence="2" type="ORF">CEXT_619021</name>
</gene>
<comment type="caution">
    <text evidence="2">The sequence shown here is derived from an EMBL/GenBank/DDBJ whole genome shotgun (WGS) entry which is preliminary data.</text>
</comment>
<protein>
    <recommendedName>
        <fullName evidence="4">LAGLIDADG homing endonuclease</fullName>
    </recommendedName>
</protein>
<dbReference type="AlphaFoldDB" id="A0AAV4T292"/>
<dbReference type="EMBL" id="BPLR01010667">
    <property type="protein sequence ID" value="GIY40823.1"/>
    <property type="molecule type" value="Genomic_DNA"/>
</dbReference>
<feature type="compositionally biased region" description="Polar residues" evidence="1">
    <location>
        <begin position="1"/>
        <end position="20"/>
    </location>
</feature>
<name>A0AAV4T292_CAEEX</name>
<proteinExistence type="predicted"/>
<organism evidence="2 3">
    <name type="scientific">Caerostris extrusa</name>
    <name type="common">Bark spider</name>
    <name type="synonym">Caerostris bankana</name>
    <dbReference type="NCBI Taxonomy" id="172846"/>
    <lineage>
        <taxon>Eukaryota</taxon>
        <taxon>Metazoa</taxon>
        <taxon>Ecdysozoa</taxon>
        <taxon>Arthropoda</taxon>
        <taxon>Chelicerata</taxon>
        <taxon>Arachnida</taxon>
        <taxon>Araneae</taxon>
        <taxon>Araneomorphae</taxon>
        <taxon>Entelegynae</taxon>
        <taxon>Araneoidea</taxon>
        <taxon>Araneidae</taxon>
        <taxon>Caerostris</taxon>
    </lineage>
</organism>
<feature type="region of interest" description="Disordered" evidence="1">
    <location>
        <begin position="1"/>
        <end position="26"/>
    </location>
</feature>
<dbReference type="Proteomes" id="UP001054945">
    <property type="component" value="Unassembled WGS sequence"/>
</dbReference>
<keyword evidence="3" id="KW-1185">Reference proteome</keyword>
<evidence type="ECO:0000313" key="3">
    <source>
        <dbReference type="Proteomes" id="UP001054945"/>
    </source>
</evidence>
<accession>A0AAV4T292</accession>